<dbReference type="AlphaFoldDB" id="A0A3A9ZDG4"/>
<feature type="transmembrane region" description="Helical" evidence="1">
    <location>
        <begin position="21"/>
        <end position="45"/>
    </location>
</feature>
<dbReference type="InterPro" id="IPR028087">
    <property type="entry name" value="Tad_N"/>
</dbReference>
<protein>
    <recommendedName>
        <fullName evidence="2">Putative Flp pilus-assembly TadG-like N-terminal domain-containing protein</fullName>
    </recommendedName>
</protein>
<dbReference type="Pfam" id="PF13400">
    <property type="entry name" value="Tad"/>
    <property type="match status" value="1"/>
</dbReference>
<evidence type="ECO:0000256" key="1">
    <source>
        <dbReference type="SAM" id="Phobius"/>
    </source>
</evidence>
<organism evidence="3 4">
    <name type="scientific">Micromonospora endolithica</name>
    <dbReference type="NCBI Taxonomy" id="230091"/>
    <lineage>
        <taxon>Bacteria</taxon>
        <taxon>Bacillati</taxon>
        <taxon>Actinomycetota</taxon>
        <taxon>Actinomycetes</taxon>
        <taxon>Micromonosporales</taxon>
        <taxon>Micromonosporaceae</taxon>
        <taxon>Micromonospora</taxon>
    </lineage>
</organism>
<reference evidence="3 4" key="1">
    <citation type="journal article" date="2004" name="Syst. Appl. Microbiol.">
        <title>Cryptoendolithic actinomycetes from antarctic sandstone rock samples: Micromonospora endolithica sp. nov. and two isolates related to Micromonospora coerulea Jensen 1932.</title>
        <authorList>
            <person name="Hirsch P."/>
            <person name="Mevs U."/>
            <person name="Kroppenstedt R.M."/>
            <person name="Schumann P."/>
            <person name="Stackebrandt E."/>
        </authorList>
    </citation>
    <scope>NUCLEOTIDE SEQUENCE [LARGE SCALE GENOMIC DNA]</scope>
    <source>
        <strain evidence="3 4">JCM 12677</strain>
    </source>
</reference>
<name>A0A3A9ZDG4_9ACTN</name>
<keyword evidence="1" id="KW-0812">Transmembrane</keyword>
<proteinExistence type="predicted"/>
<dbReference type="Proteomes" id="UP000281726">
    <property type="component" value="Unassembled WGS sequence"/>
</dbReference>
<evidence type="ECO:0000259" key="2">
    <source>
        <dbReference type="Pfam" id="PF13400"/>
    </source>
</evidence>
<keyword evidence="1" id="KW-0472">Membrane</keyword>
<sequence>MIVTAVRDRLRARLGRADADRGGVAVTVGLLIGSGVLLGMMALVVDVGLLYVERGQLQNGADAAAVAAARACALDPAECTGPDGETVDALAGRYADGNANDGQATAEVCGRGGGLATCGDTPVDCLRAAPAAGPYVEVRTGTRRDGDETLLPPVFAQAVLGGYRGAEVRACARATWGGPVRADTLALALPFCDWERLTSSGTVFPAAPGPVPVRPGTTGTCTAAGAGFRWLDADDDCRVVRSVNQETAGATDDPDCGDALEDALGRSVLVPVVDPPTGGGGDAFTVRGFAAFVVTGFTFGDRTEGTGCGDGVEPCVRGHLTEQLLPGGGAIGGPDLGARVVALVG</sequence>
<keyword evidence="1" id="KW-1133">Transmembrane helix</keyword>
<keyword evidence="4" id="KW-1185">Reference proteome</keyword>
<evidence type="ECO:0000313" key="4">
    <source>
        <dbReference type="Proteomes" id="UP000281726"/>
    </source>
</evidence>
<accession>A0A3A9ZDG4</accession>
<evidence type="ECO:0000313" key="3">
    <source>
        <dbReference type="EMBL" id="RKN46235.1"/>
    </source>
</evidence>
<feature type="domain" description="Putative Flp pilus-assembly TadG-like N-terminal" evidence="2">
    <location>
        <begin position="26"/>
        <end position="71"/>
    </location>
</feature>
<comment type="caution">
    <text evidence="3">The sequence shown here is derived from an EMBL/GenBank/DDBJ whole genome shotgun (WGS) entry which is preliminary data.</text>
</comment>
<gene>
    <name evidence="3" type="ORF">D7223_15015</name>
</gene>
<dbReference type="EMBL" id="RBAK01000005">
    <property type="protein sequence ID" value="RKN46235.1"/>
    <property type="molecule type" value="Genomic_DNA"/>
</dbReference>